<proteinExistence type="predicted"/>
<dbReference type="Proteomes" id="UP000503447">
    <property type="component" value="Chromosome"/>
</dbReference>
<feature type="transmembrane region" description="Helical" evidence="2">
    <location>
        <begin position="206"/>
        <end position="227"/>
    </location>
</feature>
<keyword evidence="4" id="KW-1185">Reference proteome</keyword>
<name>A0A6M5YLG5_9BACT</name>
<evidence type="ECO:0000313" key="3">
    <source>
        <dbReference type="EMBL" id="QJW94146.1"/>
    </source>
</evidence>
<dbReference type="AlphaFoldDB" id="A0A6M5YLG5"/>
<organism evidence="3 4">
    <name type="scientific">Frigoriglobus tundricola</name>
    <dbReference type="NCBI Taxonomy" id="2774151"/>
    <lineage>
        <taxon>Bacteria</taxon>
        <taxon>Pseudomonadati</taxon>
        <taxon>Planctomycetota</taxon>
        <taxon>Planctomycetia</taxon>
        <taxon>Gemmatales</taxon>
        <taxon>Gemmataceae</taxon>
        <taxon>Frigoriglobus</taxon>
    </lineage>
</organism>
<keyword evidence="2" id="KW-1133">Transmembrane helix</keyword>
<evidence type="ECO:0000313" key="4">
    <source>
        <dbReference type="Proteomes" id="UP000503447"/>
    </source>
</evidence>
<evidence type="ECO:0000256" key="1">
    <source>
        <dbReference type="SAM" id="MobiDB-lite"/>
    </source>
</evidence>
<keyword evidence="2" id="KW-0472">Membrane</keyword>
<sequence>MPVTESSQFTTLSGGARRTWAHPEVRSHSLVVLTVDRIYAAPLAGAPRPEIIAAVAAGGDLDDLLGSLAVVIDLSSVRRLKHNLLTNALVIDYAKGRAGTGQLTLAFAHPEAADACYTKLWRRLGKDFRLRPYKRDAWAAARGPLALLIGALFATAVLALVLSIFEDMASARARGPRRGPRRGGSGRPRRPPRPGPTPLEVLVGWMNWRVVCAVGGAVAAVAQVWLFRRLTSPPESLVLVRS</sequence>
<keyword evidence="2" id="KW-0812">Transmembrane</keyword>
<dbReference type="EMBL" id="CP053452">
    <property type="protein sequence ID" value="QJW94146.1"/>
    <property type="molecule type" value="Genomic_DNA"/>
</dbReference>
<dbReference type="RefSeq" id="WP_171470206.1">
    <property type="nucleotide sequence ID" value="NZ_CP053452.2"/>
</dbReference>
<dbReference type="KEGG" id="ftj:FTUN_1665"/>
<reference evidence="4" key="1">
    <citation type="submission" date="2020-05" db="EMBL/GenBank/DDBJ databases">
        <title>Frigoriglobus tundricola gen. nov., sp. nov., a psychrotolerant cellulolytic planctomycete of the family Gemmataceae with two divergent copies of 16S rRNA gene.</title>
        <authorList>
            <person name="Kulichevskaya I.S."/>
            <person name="Ivanova A.A."/>
            <person name="Naumoff D.G."/>
            <person name="Beletsky A.V."/>
            <person name="Rijpstra W.I.C."/>
            <person name="Sinninghe Damste J.S."/>
            <person name="Mardanov A.V."/>
            <person name="Ravin N.V."/>
            <person name="Dedysh S.N."/>
        </authorList>
    </citation>
    <scope>NUCLEOTIDE SEQUENCE [LARGE SCALE GENOMIC DNA]</scope>
    <source>
        <strain evidence="4">PL17</strain>
    </source>
</reference>
<accession>A0A6M5YLG5</accession>
<evidence type="ECO:0000256" key="2">
    <source>
        <dbReference type="SAM" id="Phobius"/>
    </source>
</evidence>
<protein>
    <submittedName>
        <fullName evidence="3">Uncharacterized protein</fullName>
    </submittedName>
</protein>
<feature type="region of interest" description="Disordered" evidence="1">
    <location>
        <begin position="173"/>
        <end position="196"/>
    </location>
</feature>
<gene>
    <name evidence="3" type="ORF">FTUN_1665</name>
</gene>
<feature type="transmembrane region" description="Helical" evidence="2">
    <location>
        <begin position="145"/>
        <end position="165"/>
    </location>
</feature>